<comment type="caution">
    <text evidence="1">The sequence shown here is derived from an EMBL/GenBank/DDBJ whole genome shotgun (WGS) entry which is preliminary data.</text>
</comment>
<organism evidence="1 2">
    <name type="scientific">Gossypium stocksii</name>
    <dbReference type="NCBI Taxonomy" id="47602"/>
    <lineage>
        <taxon>Eukaryota</taxon>
        <taxon>Viridiplantae</taxon>
        <taxon>Streptophyta</taxon>
        <taxon>Embryophyta</taxon>
        <taxon>Tracheophyta</taxon>
        <taxon>Spermatophyta</taxon>
        <taxon>Magnoliopsida</taxon>
        <taxon>eudicotyledons</taxon>
        <taxon>Gunneridae</taxon>
        <taxon>Pentapetalae</taxon>
        <taxon>rosids</taxon>
        <taxon>malvids</taxon>
        <taxon>Malvales</taxon>
        <taxon>Malvaceae</taxon>
        <taxon>Malvoideae</taxon>
        <taxon>Gossypium</taxon>
    </lineage>
</organism>
<dbReference type="EMBL" id="JAIQCV010000007">
    <property type="protein sequence ID" value="KAH1082090.1"/>
    <property type="molecule type" value="Genomic_DNA"/>
</dbReference>
<proteinExistence type="predicted"/>
<protein>
    <submittedName>
        <fullName evidence="1">Uncharacterized protein</fullName>
    </submittedName>
</protein>
<reference evidence="1 2" key="1">
    <citation type="journal article" date="2021" name="Plant Biotechnol. J.">
        <title>Multi-omics assisted identification of the key and species-specific regulatory components of drought-tolerant mechanisms in Gossypium stocksii.</title>
        <authorList>
            <person name="Yu D."/>
            <person name="Ke L."/>
            <person name="Zhang D."/>
            <person name="Wu Y."/>
            <person name="Sun Y."/>
            <person name="Mei J."/>
            <person name="Sun J."/>
            <person name="Sun Y."/>
        </authorList>
    </citation>
    <scope>NUCLEOTIDE SEQUENCE [LARGE SCALE GENOMIC DNA]</scope>
    <source>
        <strain evidence="2">cv. E1</strain>
        <tissue evidence="1">Leaf</tissue>
    </source>
</reference>
<dbReference type="Proteomes" id="UP000828251">
    <property type="component" value="Unassembled WGS sequence"/>
</dbReference>
<evidence type="ECO:0000313" key="2">
    <source>
        <dbReference type="Proteomes" id="UP000828251"/>
    </source>
</evidence>
<accession>A0A9D4A2C7</accession>
<evidence type="ECO:0000313" key="1">
    <source>
        <dbReference type="EMBL" id="KAH1082090.1"/>
    </source>
</evidence>
<dbReference type="OrthoDB" id="1747310at2759"/>
<sequence length="72" mass="7910">MPWICFPYKPDGNLYLIALATVFTKTFSSGREMDTKSVKSTLSNLAFGNVMAAAARDYKKAFGGTINIYMCA</sequence>
<gene>
    <name evidence="1" type="ORF">J1N35_021851</name>
</gene>
<dbReference type="AlphaFoldDB" id="A0A9D4A2C7"/>
<keyword evidence="2" id="KW-1185">Reference proteome</keyword>
<name>A0A9D4A2C7_9ROSI</name>